<dbReference type="Proteomes" id="UP000774617">
    <property type="component" value="Unassembled WGS sequence"/>
</dbReference>
<protein>
    <submittedName>
        <fullName evidence="1">Uncharacterized protein</fullName>
    </submittedName>
</protein>
<proteinExistence type="predicted"/>
<keyword evidence="2" id="KW-1185">Reference proteome</keyword>
<accession>A0ABQ8FTI6</accession>
<organism evidence="1 2">
    <name type="scientific">Macrophomina phaseolina</name>
    <dbReference type="NCBI Taxonomy" id="35725"/>
    <lineage>
        <taxon>Eukaryota</taxon>
        <taxon>Fungi</taxon>
        <taxon>Dikarya</taxon>
        <taxon>Ascomycota</taxon>
        <taxon>Pezizomycotina</taxon>
        <taxon>Dothideomycetes</taxon>
        <taxon>Dothideomycetes incertae sedis</taxon>
        <taxon>Botryosphaeriales</taxon>
        <taxon>Botryosphaeriaceae</taxon>
        <taxon>Macrophomina</taxon>
    </lineage>
</organism>
<reference evidence="1 2" key="1">
    <citation type="journal article" date="2021" name="Nat. Commun.">
        <title>Genetic determinants of endophytism in the Arabidopsis root mycobiome.</title>
        <authorList>
            <person name="Mesny F."/>
            <person name="Miyauchi S."/>
            <person name="Thiergart T."/>
            <person name="Pickel B."/>
            <person name="Atanasova L."/>
            <person name="Karlsson M."/>
            <person name="Huettel B."/>
            <person name="Barry K.W."/>
            <person name="Haridas S."/>
            <person name="Chen C."/>
            <person name="Bauer D."/>
            <person name="Andreopoulos W."/>
            <person name="Pangilinan J."/>
            <person name="LaButti K."/>
            <person name="Riley R."/>
            <person name="Lipzen A."/>
            <person name="Clum A."/>
            <person name="Drula E."/>
            <person name="Henrissat B."/>
            <person name="Kohler A."/>
            <person name="Grigoriev I.V."/>
            <person name="Martin F.M."/>
            <person name="Hacquard S."/>
        </authorList>
    </citation>
    <scope>NUCLEOTIDE SEQUENCE [LARGE SCALE GENOMIC DNA]</scope>
    <source>
        <strain evidence="1 2">MPI-SDFR-AT-0080</strain>
    </source>
</reference>
<name>A0ABQ8FTI6_9PEZI</name>
<evidence type="ECO:0000313" key="2">
    <source>
        <dbReference type="Proteomes" id="UP000774617"/>
    </source>
</evidence>
<gene>
    <name evidence="1" type="ORF">B0J12DRAFT_445517</name>
</gene>
<sequence>MTSSDAAWYLSHNVPTVIQWRVDEKTVYLGSERPQPCRVTADVGYDALQHSAVLRFHLSVWLKQNKRKATLHILVHPDEVYSLEDRASSGVNDEVINALKSRTQQCASSQDIFSLRVLLRRSATVIGPSNLTDVSPKTESSRKILNALCSLCFATDFLFHVPANGLLKTHAHAMCEDASRGTLRPSAQEYDLNSLYGGSGGIDLGTLLAQYSGRDQGPPLPSYDELVAPDVGKRALSNASDPPTPKRTQSDDCRLEKRIAAVMGPLEQRLSEMQAELTALRNPTEDASLVDRLDGFQDQLNMFGEQMSRLKTQVDRIDNYVQERQETSSDIVAMVENRLDELQETHEVIDDKVEDRLLGWKVDFEDWFNELPERVDEAIAEHVRAQLEDLLEQASFTVALPGR</sequence>
<dbReference type="EMBL" id="JAGTJR010000086">
    <property type="protein sequence ID" value="KAH7012416.1"/>
    <property type="molecule type" value="Genomic_DNA"/>
</dbReference>
<comment type="caution">
    <text evidence="1">The sequence shown here is derived from an EMBL/GenBank/DDBJ whole genome shotgun (WGS) entry which is preliminary data.</text>
</comment>
<evidence type="ECO:0000313" key="1">
    <source>
        <dbReference type="EMBL" id="KAH7012416.1"/>
    </source>
</evidence>